<protein>
    <submittedName>
        <fullName evidence="1">Uncharacterized protein</fullName>
    </submittedName>
</protein>
<keyword evidence="2" id="KW-1185">Reference proteome</keyword>
<reference evidence="1 2" key="1">
    <citation type="submission" date="2018-10" db="EMBL/GenBank/DDBJ databases">
        <title>Lactobacillus sp. R7 and Lactobacillus sp. R19 isolated from fermented mustard green product of Taiwan.</title>
        <authorList>
            <person name="Lin S.-T."/>
        </authorList>
    </citation>
    <scope>NUCLEOTIDE SEQUENCE [LARGE SCALE GENOMIC DNA]</scope>
    <source>
        <strain evidence="1 2">BCRC 81129</strain>
    </source>
</reference>
<proteinExistence type="predicted"/>
<evidence type="ECO:0000313" key="1">
    <source>
        <dbReference type="EMBL" id="TGD17900.1"/>
    </source>
</evidence>
<evidence type="ECO:0000313" key="2">
    <source>
        <dbReference type="Proteomes" id="UP000297348"/>
    </source>
</evidence>
<dbReference type="Proteomes" id="UP000297348">
    <property type="component" value="Unassembled WGS sequence"/>
</dbReference>
<gene>
    <name evidence="1" type="ORF">EGT51_10465</name>
</gene>
<accession>A0A4Z0J7Q1</accession>
<dbReference type="OrthoDB" id="2294039at2"/>
<dbReference type="EMBL" id="RKLX01000020">
    <property type="protein sequence ID" value="TGD17900.1"/>
    <property type="molecule type" value="Genomic_DNA"/>
</dbReference>
<name>A0A4Z0J7Q1_9LACO</name>
<dbReference type="RefSeq" id="WP_135368631.1">
    <property type="nucleotide sequence ID" value="NZ_RKLX01000020.1"/>
</dbReference>
<dbReference type="AlphaFoldDB" id="A0A4Z0J7Q1"/>
<organism evidence="1 2">
    <name type="scientific">Levilactobacillus suantsaiihabitans</name>
    <dbReference type="NCBI Taxonomy" id="2487722"/>
    <lineage>
        <taxon>Bacteria</taxon>
        <taxon>Bacillati</taxon>
        <taxon>Bacillota</taxon>
        <taxon>Bacilli</taxon>
        <taxon>Lactobacillales</taxon>
        <taxon>Lactobacillaceae</taxon>
        <taxon>Levilactobacillus</taxon>
    </lineage>
</organism>
<comment type="caution">
    <text evidence="1">The sequence shown here is derived from an EMBL/GenBank/DDBJ whole genome shotgun (WGS) entry which is preliminary data.</text>
</comment>
<sequence length="96" mass="10633">MTLTPSELRSLLKQDAAFRNARAILTDEWAARAAENPLFQAPMTIADLKFALDLQAAGVADSAVDFTDYVAVQAWIGAHRQSLTPNDIAWLQRNFE</sequence>